<proteinExistence type="predicted"/>
<sequence length="178" mass="19974">MSLITDDLLLKLWELAQTQPSDERASAKLWTHLCSKHFFPEKDWVVSLGPRRQDSSGRRGVEFTIEYMCEGNSLAVLVIHEAEAPDTSSQAVGGVEARAYDACLRCLELHPDWECVYALTSFGTRGRAWRCGRRDNSLTALFGSEGLGEPDQYIEVHSPEARLISQAVRKMRAAVPDY</sequence>
<name>A0A2V5HHT5_ASPV1</name>
<dbReference type="Proteomes" id="UP000249829">
    <property type="component" value="Unassembled WGS sequence"/>
</dbReference>
<dbReference type="OMA" id="TIEYMCE"/>
<organism evidence="1 2">
    <name type="scientific">Aspergillus violaceofuscus (strain CBS 115571)</name>
    <dbReference type="NCBI Taxonomy" id="1450538"/>
    <lineage>
        <taxon>Eukaryota</taxon>
        <taxon>Fungi</taxon>
        <taxon>Dikarya</taxon>
        <taxon>Ascomycota</taxon>
        <taxon>Pezizomycotina</taxon>
        <taxon>Eurotiomycetes</taxon>
        <taxon>Eurotiomycetidae</taxon>
        <taxon>Eurotiales</taxon>
        <taxon>Aspergillaceae</taxon>
        <taxon>Aspergillus</taxon>
    </lineage>
</organism>
<gene>
    <name evidence="1" type="ORF">BO99DRAFT_398575</name>
</gene>
<accession>A0A2V5HHT5</accession>
<keyword evidence="2" id="KW-1185">Reference proteome</keyword>
<dbReference type="AlphaFoldDB" id="A0A2V5HHT5"/>
<evidence type="ECO:0000313" key="2">
    <source>
        <dbReference type="Proteomes" id="UP000249829"/>
    </source>
</evidence>
<dbReference type="EMBL" id="KZ825103">
    <property type="protein sequence ID" value="PYI23999.1"/>
    <property type="molecule type" value="Genomic_DNA"/>
</dbReference>
<reference evidence="1 2" key="1">
    <citation type="submission" date="2018-02" db="EMBL/GenBank/DDBJ databases">
        <title>The genomes of Aspergillus section Nigri reveals drivers in fungal speciation.</title>
        <authorList>
            <consortium name="DOE Joint Genome Institute"/>
            <person name="Vesth T.C."/>
            <person name="Nybo J."/>
            <person name="Theobald S."/>
            <person name="Brandl J."/>
            <person name="Frisvad J.C."/>
            <person name="Nielsen K.F."/>
            <person name="Lyhne E.K."/>
            <person name="Kogle M.E."/>
            <person name="Kuo A."/>
            <person name="Riley R."/>
            <person name="Clum A."/>
            <person name="Nolan M."/>
            <person name="Lipzen A."/>
            <person name="Salamov A."/>
            <person name="Henrissat B."/>
            <person name="Wiebenga A."/>
            <person name="De vries R.P."/>
            <person name="Grigoriev I.V."/>
            <person name="Mortensen U.H."/>
            <person name="Andersen M.R."/>
            <person name="Baker S.E."/>
        </authorList>
    </citation>
    <scope>NUCLEOTIDE SEQUENCE [LARGE SCALE GENOMIC DNA]</scope>
    <source>
        <strain evidence="1 2">CBS 115571</strain>
    </source>
</reference>
<evidence type="ECO:0000313" key="1">
    <source>
        <dbReference type="EMBL" id="PYI23999.1"/>
    </source>
</evidence>
<protein>
    <submittedName>
        <fullName evidence="1">Uncharacterized protein</fullName>
    </submittedName>
</protein>